<gene>
    <name evidence="6" type="ORF">ABS361_10100</name>
</gene>
<evidence type="ECO:0000256" key="4">
    <source>
        <dbReference type="ARBA" id="ARBA00023163"/>
    </source>
</evidence>
<keyword evidence="2" id="KW-0805">Transcription regulation</keyword>
<dbReference type="SUPFAM" id="SSF53850">
    <property type="entry name" value="Periplasmic binding protein-like II"/>
    <property type="match status" value="1"/>
</dbReference>
<dbReference type="SUPFAM" id="SSF46785">
    <property type="entry name" value="Winged helix' DNA-binding domain"/>
    <property type="match status" value="1"/>
</dbReference>
<dbReference type="InterPro" id="IPR058163">
    <property type="entry name" value="LysR-type_TF_proteobact-type"/>
</dbReference>
<dbReference type="InterPro" id="IPR036388">
    <property type="entry name" value="WH-like_DNA-bd_sf"/>
</dbReference>
<dbReference type="Pfam" id="PF00126">
    <property type="entry name" value="HTH_1"/>
    <property type="match status" value="1"/>
</dbReference>
<keyword evidence="4" id="KW-0804">Transcription</keyword>
<dbReference type="InterPro" id="IPR036390">
    <property type="entry name" value="WH_DNA-bd_sf"/>
</dbReference>
<dbReference type="PANTHER" id="PTHR30537:SF26">
    <property type="entry name" value="GLYCINE CLEAVAGE SYSTEM TRANSCRIPTIONAL ACTIVATOR"/>
    <property type="match status" value="1"/>
</dbReference>
<dbReference type="GO" id="GO:0043565">
    <property type="term" value="F:sequence-specific DNA binding"/>
    <property type="evidence" value="ECO:0007669"/>
    <property type="project" value="TreeGrafter"/>
</dbReference>
<evidence type="ECO:0000256" key="1">
    <source>
        <dbReference type="ARBA" id="ARBA00009437"/>
    </source>
</evidence>
<dbReference type="Gene3D" id="3.40.190.10">
    <property type="entry name" value="Periplasmic binding protein-like II"/>
    <property type="match status" value="2"/>
</dbReference>
<proteinExistence type="inferred from homology"/>
<dbReference type="KEGG" id="mflg:ABS361_10100"/>
<dbReference type="EMBL" id="CP158568">
    <property type="protein sequence ID" value="XBY46520.1"/>
    <property type="molecule type" value="Genomic_DNA"/>
</dbReference>
<organism evidence="6">
    <name type="scientific">Methyloraptor flagellatus</name>
    <dbReference type="NCBI Taxonomy" id="3162530"/>
    <lineage>
        <taxon>Bacteria</taxon>
        <taxon>Pseudomonadati</taxon>
        <taxon>Pseudomonadota</taxon>
        <taxon>Alphaproteobacteria</taxon>
        <taxon>Hyphomicrobiales</taxon>
        <taxon>Ancalomicrobiaceae</taxon>
        <taxon>Methyloraptor</taxon>
    </lineage>
</organism>
<dbReference type="PROSITE" id="PS50931">
    <property type="entry name" value="HTH_LYSR"/>
    <property type="match status" value="1"/>
</dbReference>
<feature type="domain" description="HTH lysR-type" evidence="5">
    <location>
        <begin position="6"/>
        <end position="63"/>
    </location>
</feature>
<dbReference type="Gene3D" id="1.10.10.10">
    <property type="entry name" value="Winged helix-like DNA-binding domain superfamily/Winged helix DNA-binding domain"/>
    <property type="match status" value="1"/>
</dbReference>
<sequence>MDRRWLPLNALRAFEAAGRHKGFTAAAQSLLVSQSAVSRHVIGLEDLIGVALFDRKPHQLALTEPGRRLLPVVTKAFDRIDEALEEIIRERGTRRRSIRIALPHTFAHQLAVPILKDFRAEHPDIAIDIDSRLGAGPTERGADVSVIYSEPRVTDRVLDLLWMVRLTLVCHPSVVERTPPTDIASFIAANDLLHVRLDDRSRTYLWEIYTRHAGCPEAKVDRGLVFDTAQMAVLYALSGEGLALVDPLLFQDEIASGKLVRPFDISMDDGYGYYLAIHPDDLGDTAVSVFRSWLIRRFSQPPFNDRIALTSTAAVPAAPTAD</sequence>
<dbReference type="AlphaFoldDB" id="A0AAU7XEP6"/>
<reference evidence="6" key="1">
    <citation type="submission" date="2024-06" db="EMBL/GenBank/DDBJ databases">
        <title>Methylostella associata gen. nov., sp. nov., a novel Ancalomicrobiaceae-affiliated facultatively methylotrophic bacteria that feed on methanotrophs of the genus Methylococcus.</title>
        <authorList>
            <person name="Saltykova V."/>
            <person name="Danilova O.V."/>
            <person name="Oshkin I.Y."/>
            <person name="Belova S.E."/>
            <person name="Pimenov N.V."/>
            <person name="Dedysh S.N."/>
        </authorList>
    </citation>
    <scope>NUCLEOTIDE SEQUENCE</scope>
    <source>
        <strain evidence="6">S20</strain>
    </source>
</reference>
<dbReference type="PANTHER" id="PTHR30537">
    <property type="entry name" value="HTH-TYPE TRANSCRIPTIONAL REGULATOR"/>
    <property type="match status" value="1"/>
</dbReference>
<dbReference type="GO" id="GO:0006351">
    <property type="term" value="P:DNA-templated transcription"/>
    <property type="evidence" value="ECO:0007669"/>
    <property type="project" value="TreeGrafter"/>
</dbReference>
<keyword evidence="3" id="KW-0238">DNA-binding</keyword>
<dbReference type="RefSeq" id="WP_407051614.1">
    <property type="nucleotide sequence ID" value="NZ_CP158568.1"/>
</dbReference>
<evidence type="ECO:0000259" key="5">
    <source>
        <dbReference type="PROSITE" id="PS50931"/>
    </source>
</evidence>
<protein>
    <submittedName>
        <fullName evidence="6">LysR substrate-binding domain-containing protein</fullName>
    </submittedName>
</protein>
<evidence type="ECO:0000256" key="2">
    <source>
        <dbReference type="ARBA" id="ARBA00023015"/>
    </source>
</evidence>
<dbReference type="Pfam" id="PF03466">
    <property type="entry name" value="LysR_substrate"/>
    <property type="match status" value="1"/>
</dbReference>
<accession>A0AAU7XEP6</accession>
<name>A0AAU7XEP6_9HYPH</name>
<dbReference type="InterPro" id="IPR000847">
    <property type="entry name" value="LysR_HTH_N"/>
</dbReference>
<dbReference type="PRINTS" id="PR00039">
    <property type="entry name" value="HTHLYSR"/>
</dbReference>
<dbReference type="InterPro" id="IPR005119">
    <property type="entry name" value="LysR_subst-bd"/>
</dbReference>
<comment type="similarity">
    <text evidence="1">Belongs to the LysR transcriptional regulatory family.</text>
</comment>
<evidence type="ECO:0000256" key="3">
    <source>
        <dbReference type="ARBA" id="ARBA00023125"/>
    </source>
</evidence>
<evidence type="ECO:0000313" key="6">
    <source>
        <dbReference type="EMBL" id="XBY46520.1"/>
    </source>
</evidence>
<dbReference type="GO" id="GO:0003700">
    <property type="term" value="F:DNA-binding transcription factor activity"/>
    <property type="evidence" value="ECO:0007669"/>
    <property type="project" value="InterPro"/>
</dbReference>